<dbReference type="KEGG" id="psco:LY89DRAFT_741710"/>
<evidence type="ECO:0000256" key="1">
    <source>
        <dbReference type="SAM" id="MobiDB-lite"/>
    </source>
</evidence>
<dbReference type="InParanoid" id="A0A132B8Z3"/>
<feature type="compositionally biased region" description="Low complexity" evidence="1">
    <location>
        <begin position="79"/>
        <end position="104"/>
    </location>
</feature>
<evidence type="ECO:0000313" key="2">
    <source>
        <dbReference type="EMBL" id="KUJ08880.1"/>
    </source>
</evidence>
<feature type="compositionally biased region" description="Polar residues" evidence="1">
    <location>
        <begin position="282"/>
        <end position="295"/>
    </location>
</feature>
<accession>A0A132B8Z3</accession>
<feature type="compositionally biased region" description="Low complexity" evidence="1">
    <location>
        <begin position="1166"/>
        <end position="1183"/>
    </location>
</feature>
<feature type="compositionally biased region" description="Polar residues" evidence="1">
    <location>
        <begin position="405"/>
        <end position="418"/>
    </location>
</feature>
<gene>
    <name evidence="2" type="ORF">LY89DRAFT_741710</name>
</gene>
<dbReference type="Proteomes" id="UP000070700">
    <property type="component" value="Unassembled WGS sequence"/>
</dbReference>
<name>A0A132B8Z3_MOLSC</name>
<feature type="compositionally biased region" description="Polar residues" evidence="1">
    <location>
        <begin position="439"/>
        <end position="459"/>
    </location>
</feature>
<dbReference type="GeneID" id="28830469"/>
<dbReference type="RefSeq" id="XP_018063235.1">
    <property type="nucleotide sequence ID" value="XM_018220743.1"/>
</dbReference>
<feature type="compositionally biased region" description="Basic and acidic residues" evidence="1">
    <location>
        <begin position="53"/>
        <end position="63"/>
    </location>
</feature>
<feature type="compositionally biased region" description="Pro residues" evidence="1">
    <location>
        <begin position="328"/>
        <end position="337"/>
    </location>
</feature>
<organism evidence="2 3">
    <name type="scientific">Mollisia scopiformis</name>
    <name type="common">Conifer needle endophyte fungus</name>
    <name type="synonym">Phialocephala scopiformis</name>
    <dbReference type="NCBI Taxonomy" id="149040"/>
    <lineage>
        <taxon>Eukaryota</taxon>
        <taxon>Fungi</taxon>
        <taxon>Dikarya</taxon>
        <taxon>Ascomycota</taxon>
        <taxon>Pezizomycotina</taxon>
        <taxon>Leotiomycetes</taxon>
        <taxon>Helotiales</taxon>
        <taxon>Mollisiaceae</taxon>
        <taxon>Mollisia</taxon>
    </lineage>
</organism>
<feature type="compositionally biased region" description="Low complexity" evidence="1">
    <location>
        <begin position="425"/>
        <end position="438"/>
    </location>
</feature>
<feature type="compositionally biased region" description="Polar residues" evidence="1">
    <location>
        <begin position="172"/>
        <end position="189"/>
    </location>
</feature>
<keyword evidence="3" id="KW-1185">Reference proteome</keyword>
<feature type="region of interest" description="Disordered" evidence="1">
    <location>
        <begin position="1030"/>
        <end position="1137"/>
    </location>
</feature>
<dbReference type="EMBL" id="KQ947434">
    <property type="protein sequence ID" value="KUJ08880.1"/>
    <property type="molecule type" value="Genomic_DNA"/>
</dbReference>
<feature type="compositionally biased region" description="Polar residues" evidence="1">
    <location>
        <begin position="338"/>
        <end position="351"/>
    </location>
</feature>
<evidence type="ECO:0000313" key="3">
    <source>
        <dbReference type="Proteomes" id="UP000070700"/>
    </source>
</evidence>
<feature type="region of interest" description="Disordered" evidence="1">
    <location>
        <begin position="664"/>
        <end position="685"/>
    </location>
</feature>
<feature type="region of interest" description="Disordered" evidence="1">
    <location>
        <begin position="23"/>
        <end position="461"/>
    </location>
</feature>
<protein>
    <submittedName>
        <fullName evidence="2">Uncharacterized protein</fullName>
    </submittedName>
</protein>
<feature type="compositionally biased region" description="Low complexity" evidence="1">
    <location>
        <begin position="384"/>
        <end position="393"/>
    </location>
</feature>
<feature type="region of interest" description="Disordered" evidence="1">
    <location>
        <begin position="1161"/>
        <end position="1190"/>
    </location>
</feature>
<feature type="compositionally biased region" description="Polar residues" evidence="1">
    <location>
        <begin position="212"/>
        <end position="248"/>
    </location>
</feature>
<dbReference type="OrthoDB" id="3565375at2759"/>
<feature type="compositionally biased region" description="Polar residues" evidence="1">
    <location>
        <begin position="973"/>
        <end position="987"/>
    </location>
</feature>
<feature type="region of interest" description="Disordered" evidence="1">
    <location>
        <begin position="960"/>
        <end position="987"/>
    </location>
</feature>
<proteinExistence type="predicted"/>
<reference evidence="2 3" key="1">
    <citation type="submission" date="2015-10" db="EMBL/GenBank/DDBJ databases">
        <title>Full genome of DAOMC 229536 Phialocephala scopiformis, a fungal endophyte of spruce producing the potent anti-insectan compound rugulosin.</title>
        <authorList>
            <consortium name="DOE Joint Genome Institute"/>
            <person name="Walker A.K."/>
            <person name="Frasz S.L."/>
            <person name="Seifert K.A."/>
            <person name="Miller J.D."/>
            <person name="Mondo S.J."/>
            <person name="Labutti K."/>
            <person name="Lipzen A."/>
            <person name="Dockter R."/>
            <person name="Kennedy M."/>
            <person name="Grigoriev I.V."/>
            <person name="Spatafora J.W."/>
        </authorList>
    </citation>
    <scope>NUCLEOTIDE SEQUENCE [LARGE SCALE GENOMIC DNA]</scope>
    <source>
        <strain evidence="2 3">CBS 120377</strain>
    </source>
</reference>
<sequence>MNTGREKRKAAVEAERITKRIALELAAQTPRSPHTLPATASNPRTPSPTPDEQLARELDERTGYDGGGGMASAPRRNTSGSASASGSGSSSHMSLIEQVQQLQRQQREVKEAKASVQGQGKRPTPSKIVKLHVSPERLLEISLSPPRPSADVMLRGTPAPTALPYPRATGRPSEQQITPRAQMGSSPPQATGFEAPTALPCYREPGRLHSSPPEQQVRPRSQTQTGSSPPQAAGFQSPSLPQSHSASGRRQGQHSSPPSGGSRREPGQLHSSPPEVKLSRARAQSVSTTPQTSRHSPPFILRTPPGFPVGFNDPRTNPTVAAANRSPFPQPPPPPPTSTKLDQSRITTGFPQTEIDRVHPDPRKKKASSSKPQQATRQWAEHPQAASQAQQRALSGVNSFIAEVQSRNSSSNPQQASRQWAEHPQTASQAQQRAQFQANSSMANFQSRNSSSNPQQGSRQWALHQPAMPLAQQQVMLDVANMSTADLTRIAANAAATARAEGRELAPNPTMDQLVEIAKNSRFLIQGRVPAAQASTRTTNLAHNPTGREVSEKGKLVAAHLNAVGQSPVRVLAMPAYPQESHAERAIRTFFANVHAIPNNGQNIGVRLSHIQNANGQGPLLRRRTLTNEPTQKVLDRTDRLINVLKNQKQQASLQGAAIAPQVQQVEHVQEKDNKQNTPSANDKESWEAFMNDAWVEEDPDQPTLDELMELTGYRPLTPGPGFGPPPPEEQIDADDEKLRRYILLAATCKNVHTAGKETRESAKKPKPAERPQLVLEFSKSALARIPCAKTSPRFINEVPMFANWNQSQLIEQMDNNGCTFCLFDGDFGVYDSRVLLPAEASRGYCYECHIETAHATNKQCFDAEVPKKSKDLFDFLTEVIHDEDDEVFGWVNQPESQSALNEPTRRSLPPLKELCMELGYRDQANSFSSDPGRQKALNMLHPKTAFENAMKAAKLRNSTSPSLVQGGPVQAPIQSQGSSIGDRSSTISVDPRYIHRPGPMSPNGSVGPSQGFANPLGMAGVVAIKSPQASNVGDRIGTSPVGTRPNPRQGPMTPNGSVGPSQGFGAVPPMTSSPRPPQASNIGDRAGTPAVGTGSNPGQDPMPRNGSVSSGTGFANPLGMTGILKTKPPRPSPLSTVTEMSPMKNAASGLGIRSSSTIKQVAGIPGPSNSQSASGSGSQSNNFVGGTSGDVDTEMVLTPLTGETFNCIYIPASPTPSQQDSFGAPTPQLKNGPFPEVAPQPRRRRATLSAIDGMDISEHTTPGFCRANPYRQVDVLKAKICGNCRYEKFKICEHRHLSWKLMIEKNPARDTGDKYRRHRSCMVCPGQAMYTCAGCPLRLCPDCQTLMETQCKGWLNNLFYFYGRTHLRNDAFLLRSDGFGY</sequence>
<feature type="compositionally biased region" description="Polar residues" evidence="1">
    <location>
        <begin position="1071"/>
        <end position="1082"/>
    </location>
</feature>